<dbReference type="CDD" id="cd07034">
    <property type="entry name" value="TPP_PYR_PFOR_IOR-alpha_like"/>
    <property type="match status" value="1"/>
</dbReference>
<name>A0A7C5LU82_9PROT</name>
<dbReference type="SUPFAM" id="SSF52518">
    <property type="entry name" value="Thiamin diphosphate-binding fold (THDP-binding)"/>
    <property type="match status" value="1"/>
</dbReference>
<dbReference type="Gene3D" id="3.40.50.970">
    <property type="match status" value="1"/>
</dbReference>
<dbReference type="NCBIfam" id="TIGR03710">
    <property type="entry name" value="OAFO_sf"/>
    <property type="match status" value="1"/>
</dbReference>
<dbReference type="Pfam" id="PF01855">
    <property type="entry name" value="POR_N"/>
    <property type="match status" value="1"/>
</dbReference>
<dbReference type="AlphaFoldDB" id="A0A7C5LU82"/>
<feature type="compositionally biased region" description="Basic residues" evidence="2">
    <location>
        <begin position="21"/>
        <end position="32"/>
    </location>
</feature>
<dbReference type="Gene3D" id="3.40.50.920">
    <property type="match status" value="1"/>
</dbReference>
<dbReference type="PANTHER" id="PTHR32154">
    <property type="entry name" value="PYRUVATE-FLAVODOXIN OXIDOREDUCTASE-RELATED"/>
    <property type="match status" value="1"/>
</dbReference>
<evidence type="ECO:0000256" key="1">
    <source>
        <dbReference type="ARBA" id="ARBA00023002"/>
    </source>
</evidence>
<dbReference type="SUPFAM" id="SSF52922">
    <property type="entry name" value="TK C-terminal domain-like"/>
    <property type="match status" value="1"/>
</dbReference>
<dbReference type="InterPro" id="IPR050722">
    <property type="entry name" value="Pyruvate:ferred/Flavod_OxRd"/>
</dbReference>
<proteinExistence type="predicted"/>
<dbReference type="InterPro" id="IPR002880">
    <property type="entry name" value="Pyrv_Fd/Flavodoxin_OxRdtase_N"/>
</dbReference>
<comment type="caution">
    <text evidence="5">The sequence shown here is derived from an EMBL/GenBank/DDBJ whole genome shotgun (WGS) entry which is preliminary data.</text>
</comment>
<dbReference type="PANTHER" id="PTHR32154:SF29">
    <property type="entry name" value="BLR6743 PROTEIN"/>
    <property type="match status" value="1"/>
</dbReference>
<evidence type="ECO:0000259" key="4">
    <source>
        <dbReference type="Pfam" id="PF01855"/>
    </source>
</evidence>
<feature type="domain" description="Pyruvate flavodoxin/ferredoxin oxidoreductase pyrimidine binding" evidence="4">
    <location>
        <begin position="254"/>
        <end position="417"/>
    </location>
</feature>
<dbReference type="InterPro" id="IPR002869">
    <property type="entry name" value="Pyrv_flavodox_OxRed_cen"/>
</dbReference>
<dbReference type="FunFam" id="3.40.50.970:FF:000022">
    <property type="entry name" value="2-oxoglutarate ferredoxin oxidoreductase alpha subunit"/>
    <property type="match status" value="1"/>
</dbReference>
<accession>A0A7C5LU82</accession>
<dbReference type="InterPro" id="IPR022367">
    <property type="entry name" value="2-oxoacid/accept_OxRdtase_asu"/>
</dbReference>
<reference evidence="5" key="1">
    <citation type="journal article" date="2020" name="mSystems">
        <title>Genome- and Community-Level Interaction Insights into Carbon Utilization and Element Cycling Functions of Hydrothermarchaeota in Hydrothermal Sediment.</title>
        <authorList>
            <person name="Zhou Z."/>
            <person name="Liu Y."/>
            <person name="Xu W."/>
            <person name="Pan J."/>
            <person name="Luo Z.H."/>
            <person name="Li M."/>
        </authorList>
    </citation>
    <scope>NUCLEOTIDE SEQUENCE [LARGE SCALE GENOMIC DNA]</scope>
    <source>
        <strain evidence="5">HyVt-485</strain>
    </source>
</reference>
<evidence type="ECO:0000256" key="2">
    <source>
        <dbReference type="SAM" id="MobiDB-lite"/>
    </source>
</evidence>
<dbReference type="Gene3D" id="3.40.920.10">
    <property type="entry name" value="Pyruvate-ferredoxin oxidoreductase, PFOR, domain III"/>
    <property type="match status" value="1"/>
</dbReference>
<dbReference type="InterPro" id="IPR009014">
    <property type="entry name" value="Transketo_C/PFOR_II"/>
</dbReference>
<evidence type="ECO:0000313" key="5">
    <source>
        <dbReference type="EMBL" id="HHL43574.1"/>
    </source>
</evidence>
<feature type="region of interest" description="Disordered" evidence="2">
    <location>
        <begin position="12"/>
        <end position="32"/>
    </location>
</feature>
<feature type="domain" description="Pyruvate/ketoisovalerate oxidoreductase catalytic" evidence="3">
    <location>
        <begin position="53"/>
        <end position="219"/>
    </location>
</feature>
<dbReference type="GO" id="GO:0006979">
    <property type="term" value="P:response to oxidative stress"/>
    <property type="evidence" value="ECO:0007669"/>
    <property type="project" value="TreeGrafter"/>
</dbReference>
<keyword evidence="1" id="KW-0560">Oxidoreductase</keyword>
<evidence type="ECO:0000259" key="3">
    <source>
        <dbReference type="Pfam" id="PF01558"/>
    </source>
</evidence>
<organism evidence="5">
    <name type="scientific">Hellea balneolensis</name>
    <dbReference type="NCBI Taxonomy" id="287478"/>
    <lineage>
        <taxon>Bacteria</taxon>
        <taxon>Pseudomonadati</taxon>
        <taxon>Pseudomonadota</taxon>
        <taxon>Alphaproteobacteria</taxon>
        <taxon>Maricaulales</taxon>
        <taxon>Robiginitomaculaceae</taxon>
        <taxon>Hellea</taxon>
    </lineage>
</organism>
<dbReference type="InterPro" id="IPR019752">
    <property type="entry name" value="Pyrv/ketoisovalerate_OxRed_cat"/>
</dbReference>
<dbReference type="GO" id="GO:0016903">
    <property type="term" value="F:oxidoreductase activity, acting on the aldehyde or oxo group of donors"/>
    <property type="evidence" value="ECO:0007669"/>
    <property type="project" value="InterPro"/>
</dbReference>
<sequence length="639" mass="70547">MCRALSNLRLGYARGPDKNSPRRRSARCKKPGGCRMTSAGVNDFVIKVGTVNGTGSASANGLLMKTIFRMGIPVVGKNVFPSNIQGLPTWYEIRVSEDGYRGRSGEVNLMVAMNAESYERDLAALSPGGVLVYDSTWPRPHLLSRSDVTVIGIPLSKMCNAAFEVARSRVLMKNMAYVGAVAALIDLDMDVIHNLVREMFAAKPKLIDLNFKALALGYDYVVENYEHPLEFKTESRDLTKNKIMIDGNTAIGLGAVYAGATVGAWYPITPSTTVMDGFLKYCKSLRIDPETGKHNYCIIQAEDELAAIGMVVGAAWNGARAFTPTSGPGISLMSEFIGFAYYTEIPIVLFNIQRVGPSTGMPTRTQQCDLQLCAYASHGDTKHIFLLPADPAECFEFSVKSFDLAERFQTPVFLLSDIDMGMNDWMVDELSWDDNYVPDRGKVLDADALEEMDKFYRYLDTDGDHIPYRTLPGTHPHKGAYFTRGSGHNKFGAYTEDASEYTEVVDRLLAKWKSAADHVPGPITKPAGQKTPYGVIAYGSSDGAVIEACDRLAMDGYHMDYLRVRGFPFSSEVEKFVNQHELVFVVEQNRDAQLHGLLIGETDISKSKLVPVLYYGGEPLSYKFVTSAITDHIKLRKSA</sequence>
<dbReference type="Proteomes" id="UP000885830">
    <property type="component" value="Unassembled WGS sequence"/>
</dbReference>
<dbReference type="InterPro" id="IPR029061">
    <property type="entry name" value="THDP-binding"/>
</dbReference>
<gene>
    <name evidence="5" type="ORF">ENJ42_08155</name>
</gene>
<protein>
    <submittedName>
        <fullName evidence="5">2-oxoacid:acceptor oxidoreductase subunit alpha</fullName>
    </submittedName>
</protein>
<dbReference type="Pfam" id="PF01558">
    <property type="entry name" value="POR"/>
    <property type="match status" value="1"/>
</dbReference>
<dbReference type="EMBL" id="DRMJ01000428">
    <property type="protein sequence ID" value="HHL43574.1"/>
    <property type="molecule type" value="Genomic_DNA"/>
</dbReference>
<dbReference type="SUPFAM" id="SSF53323">
    <property type="entry name" value="Pyruvate-ferredoxin oxidoreductase, PFOR, domain III"/>
    <property type="match status" value="1"/>
</dbReference>